<feature type="transmembrane region" description="Helical" evidence="8">
    <location>
        <begin position="100"/>
        <end position="117"/>
    </location>
</feature>
<evidence type="ECO:0000256" key="5">
    <source>
        <dbReference type="ARBA" id="ARBA00022692"/>
    </source>
</evidence>
<keyword evidence="4 8" id="KW-1003">Cell membrane</keyword>
<name>A0ABS6VSE9_9GAMM</name>
<evidence type="ECO:0000256" key="7">
    <source>
        <dbReference type="ARBA" id="ARBA00023136"/>
    </source>
</evidence>
<keyword evidence="10" id="KW-1185">Reference proteome</keyword>
<comment type="subcellular location">
    <subcellularLocation>
        <location evidence="1 8">Cell membrane</location>
        <topology evidence="1 8">Multi-pass membrane protein</topology>
    </subcellularLocation>
</comment>
<dbReference type="InterPro" id="IPR052017">
    <property type="entry name" value="TSUP"/>
</dbReference>
<evidence type="ECO:0000313" key="9">
    <source>
        <dbReference type="EMBL" id="MBW2940690.1"/>
    </source>
</evidence>
<reference evidence="9" key="1">
    <citation type="submission" date="2021-07" db="EMBL/GenBank/DDBJ databases">
        <title>Zhongshania sp. CAU 1632 isolated from seawater.</title>
        <authorList>
            <person name="Kim W."/>
        </authorList>
    </citation>
    <scope>NUCLEOTIDE SEQUENCE</scope>
    <source>
        <strain evidence="9">CAU 1632</strain>
    </source>
</reference>
<keyword evidence="5 8" id="KW-0812">Transmembrane</keyword>
<proteinExistence type="inferred from homology"/>
<feature type="transmembrane region" description="Helical" evidence="8">
    <location>
        <begin position="166"/>
        <end position="185"/>
    </location>
</feature>
<dbReference type="Proteomes" id="UP001166291">
    <property type="component" value="Unassembled WGS sequence"/>
</dbReference>
<feature type="transmembrane region" description="Helical" evidence="8">
    <location>
        <begin position="7"/>
        <end position="32"/>
    </location>
</feature>
<comment type="similarity">
    <text evidence="2 8">Belongs to the 4-toluene sulfonate uptake permease (TSUP) (TC 2.A.102) family.</text>
</comment>
<dbReference type="EMBL" id="JAHWDQ010000001">
    <property type="protein sequence ID" value="MBW2940690.1"/>
    <property type="molecule type" value="Genomic_DNA"/>
</dbReference>
<dbReference type="Pfam" id="PF01925">
    <property type="entry name" value="TauE"/>
    <property type="match status" value="1"/>
</dbReference>
<keyword evidence="6 8" id="KW-1133">Transmembrane helix</keyword>
<dbReference type="PANTHER" id="PTHR30269:SF37">
    <property type="entry name" value="MEMBRANE TRANSPORTER PROTEIN"/>
    <property type="match status" value="1"/>
</dbReference>
<accession>A0ABS6VSE9</accession>
<evidence type="ECO:0000256" key="3">
    <source>
        <dbReference type="ARBA" id="ARBA00022448"/>
    </source>
</evidence>
<gene>
    <name evidence="9" type="ORF">KXJ70_07890</name>
</gene>
<organism evidence="9 10">
    <name type="scientific">Zhongshania aquimaris</name>
    <dbReference type="NCBI Taxonomy" id="2857107"/>
    <lineage>
        <taxon>Bacteria</taxon>
        <taxon>Pseudomonadati</taxon>
        <taxon>Pseudomonadota</taxon>
        <taxon>Gammaproteobacteria</taxon>
        <taxon>Cellvibrionales</taxon>
        <taxon>Spongiibacteraceae</taxon>
        <taxon>Zhongshania</taxon>
    </lineage>
</organism>
<dbReference type="InterPro" id="IPR002781">
    <property type="entry name" value="TM_pro_TauE-like"/>
</dbReference>
<protein>
    <recommendedName>
        <fullName evidence="8">Probable membrane transporter protein</fullName>
    </recommendedName>
</protein>
<feature type="transmembrane region" description="Helical" evidence="8">
    <location>
        <begin position="44"/>
        <end position="64"/>
    </location>
</feature>
<feature type="transmembrane region" description="Helical" evidence="8">
    <location>
        <begin position="76"/>
        <end position="94"/>
    </location>
</feature>
<evidence type="ECO:0000256" key="1">
    <source>
        <dbReference type="ARBA" id="ARBA00004651"/>
    </source>
</evidence>
<sequence length="254" mass="27558">MIIDPFFYLCAVPAILIFGMAKGGFGGGIAVVSVPLMSLAISPIQAAAILLPILLVMDAVALWSFRGQWDRPNIKILLPGAVIGIVLGSIGFRYLSEDMIRILIGVIAVLFCLNYWFKPSSAKAQGVSIIRGGFWGAVAGFTSFGIHAGGPPVNMYLLPQRLEKSLLMGTMAIFFAVVNVIKLIPYSLQGSFDHTNLLTAAVLMPVAPVGVRLGFYLLHKVSEKTIYRICYFFLFIVGIKLLFDGGQGAWSTYF</sequence>
<evidence type="ECO:0000256" key="6">
    <source>
        <dbReference type="ARBA" id="ARBA00022989"/>
    </source>
</evidence>
<evidence type="ECO:0000256" key="2">
    <source>
        <dbReference type="ARBA" id="ARBA00009142"/>
    </source>
</evidence>
<feature type="transmembrane region" description="Helical" evidence="8">
    <location>
        <begin position="225"/>
        <end position="243"/>
    </location>
</feature>
<evidence type="ECO:0000313" key="10">
    <source>
        <dbReference type="Proteomes" id="UP001166291"/>
    </source>
</evidence>
<dbReference type="RefSeq" id="WP_219042866.1">
    <property type="nucleotide sequence ID" value="NZ_JAHWDQ010000001.1"/>
</dbReference>
<evidence type="ECO:0000256" key="4">
    <source>
        <dbReference type="ARBA" id="ARBA00022475"/>
    </source>
</evidence>
<feature type="transmembrane region" description="Helical" evidence="8">
    <location>
        <begin position="197"/>
        <end position="219"/>
    </location>
</feature>
<comment type="caution">
    <text evidence="9">The sequence shown here is derived from an EMBL/GenBank/DDBJ whole genome shotgun (WGS) entry which is preliminary data.</text>
</comment>
<evidence type="ECO:0000256" key="8">
    <source>
        <dbReference type="RuleBase" id="RU363041"/>
    </source>
</evidence>
<dbReference type="PANTHER" id="PTHR30269">
    <property type="entry name" value="TRANSMEMBRANE PROTEIN YFCA"/>
    <property type="match status" value="1"/>
</dbReference>
<keyword evidence="7 8" id="KW-0472">Membrane</keyword>
<keyword evidence="3" id="KW-0813">Transport</keyword>